<comment type="caution">
    <text evidence="1">The sequence shown here is derived from an EMBL/GenBank/DDBJ whole genome shotgun (WGS) entry which is preliminary data.</text>
</comment>
<organism evidence="1 2">
    <name type="scientific">Lentinula raphanica</name>
    <dbReference type="NCBI Taxonomy" id="153919"/>
    <lineage>
        <taxon>Eukaryota</taxon>
        <taxon>Fungi</taxon>
        <taxon>Dikarya</taxon>
        <taxon>Basidiomycota</taxon>
        <taxon>Agaricomycotina</taxon>
        <taxon>Agaricomycetes</taxon>
        <taxon>Agaricomycetidae</taxon>
        <taxon>Agaricales</taxon>
        <taxon>Marasmiineae</taxon>
        <taxon>Omphalotaceae</taxon>
        <taxon>Lentinula</taxon>
    </lineage>
</organism>
<dbReference type="Proteomes" id="UP001163846">
    <property type="component" value="Unassembled WGS sequence"/>
</dbReference>
<dbReference type="AlphaFoldDB" id="A0AA38NWV7"/>
<gene>
    <name evidence="1" type="ORF">F5878DRAFT_670999</name>
</gene>
<protein>
    <submittedName>
        <fullName evidence="1">Uncharacterized protein</fullName>
    </submittedName>
</protein>
<proteinExistence type="predicted"/>
<keyword evidence="2" id="KW-1185">Reference proteome</keyword>
<accession>A0AA38NWV7</accession>
<name>A0AA38NWV7_9AGAR</name>
<evidence type="ECO:0000313" key="1">
    <source>
        <dbReference type="EMBL" id="KAJ3832115.1"/>
    </source>
</evidence>
<reference evidence="1" key="1">
    <citation type="submission" date="2022-08" db="EMBL/GenBank/DDBJ databases">
        <authorList>
            <consortium name="DOE Joint Genome Institute"/>
            <person name="Min B."/>
            <person name="Riley R."/>
            <person name="Sierra-Patev S."/>
            <person name="Naranjo-Ortiz M."/>
            <person name="Looney B."/>
            <person name="Konkel Z."/>
            <person name="Slot J.C."/>
            <person name="Sakamoto Y."/>
            <person name="Steenwyk J.L."/>
            <person name="Rokas A."/>
            <person name="Carro J."/>
            <person name="Camarero S."/>
            <person name="Ferreira P."/>
            <person name="Molpeceres G."/>
            <person name="Ruiz-Duenas F.J."/>
            <person name="Serrano A."/>
            <person name="Henrissat B."/>
            <person name="Drula E."/>
            <person name="Hughes K.W."/>
            <person name="Mata J.L."/>
            <person name="Ishikawa N.K."/>
            <person name="Vargas-Isla R."/>
            <person name="Ushijima S."/>
            <person name="Smith C.A."/>
            <person name="Ahrendt S."/>
            <person name="Andreopoulos W."/>
            <person name="He G."/>
            <person name="Labutti K."/>
            <person name="Lipzen A."/>
            <person name="Ng V."/>
            <person name="Sandor L."/>
            <person name="Barry K."/>
            <person name="Martinez A.T."/>
            <person name="Xiao Y."/>
            <person name="Gibbons J.G."/>
            <person name="Terashima K."/>
            <person name="Hibbett D.S."/>
            <person name="Grigoriev I.V."/>
        </authorList>
    </citation>
    <scope>NUCLEOTIDE SEQUENCE</scope>
    <source>
        <strain evidence="1">TFB9207</strain>
    </source>
</reference>
<sequence length="486" mass="54558">MHLVPSLPNELLHSIVEYTAYAYTYTYCELDSHSHSLHKYASPELLALSVANWQLRRLCLPFLFAKLVIWFGKGVQQLKDETLVVENITESEDLALSQIIPQFEKLSDVDMQLHGQAWDGINSLRAILAHPNVTSVLVNELPDESMCNVDLSKVVFNSTTLSILSPEFDNYLNCGMRIKILCLSKDESLGSEFGSKILSGLKEIWIFDYKTPDSLSWLPVLSSTHPTLNELWLLEKAYNDDIVTLPFFPSMDKSQRQDLVKSLVIRRVGLRRAIGPLPLEWHVTTLSFIANAVGVSLIKTLNLVASSFPKLEMLALNLNGHAGMYDIGDLVSAFARFSSLGVIEFNNVFRRLKLGSELDMLMLPVLDQTDAPEAYAKSVLLSFASCLAKQVRTLDSIHIDDCKPYTHRNFTPPWRIAGWLHDSILCVNHRQHLLPAYNAVGRMEIAGGIASSHPRTAAQAREYMRSQGTLLLHTQTFRCAVFEAAK</sequence>
<evidence type="ECO:0000313" key="2">
    <source>
        <dbReference type="Proteomes" id="UP001163846"/>
    </source>
</evidence>
<dbReference type="EMBL" id="MU807074">
    <property type="protein sequence ID" value="KAJ3832115.1"/>
    <property type="molecule type" value="Genomic_DNA"/>
</dbReference>